<organism evidence="1">
    <name type="scientific">Timema californicum</name>
    <name type="common">California timema</name>
    <name type="synonym">Walking stick</name>
    <dbReference type="NCBI Taxonomy" id="61474"/>
    <lineage>
        <taxon>Eukaryota</taxon>
        <taxon>Metazoa</taxon>
        <taxon>Ecdysozoa</taxon>
        <taxon>Arthropoda</taxon>
        <taxon>Hexapoda</taxon>
        <taxon>Insecta</taxon>
        <taxon>Pterygota</taxon>
        <taxon>Neoptera</taxon>
        <taxon>Polyneoptera</taxon>
        <taxon>Phasmatodea</taxon>
        <taxon>Timematodea</taxon>
        <taxon>Timematoidea</taxon>
        <taxon>Timematidae</taxon>
        <taxon>Timema</taxon>
    </lineage>
</organism>
<dbReference type="AlphaFoldDB" id="A0A7R9JAZ7"/>
<accession>A0A7R9JAZ7</accession>
<name>A0A7R9JAZ7_TIMCA</name>
<dbReference type="EMBL" id="OE183782">
    <property type="protein sequence ID" value="CAD7576008.1"/>
    <property type="molecule type" value="Genomic_DNA"/>
</dbReference>
<proteinExistence type="predicted"/>
<evidence type="ECO:0000313" key="1">
    <source>
        <dbReference type="EMBL" id="CAD7576008.1"/>
    </source>
</evidence>
<protein>
    <submittedName>
        <fullName evidence="1">(California timema) hypothetical protein</fullName>
    </submittedName>
</protein>
<gene>
    <name evidence="1" type="ORF">TCMB3V08_LOCUS8584</name>
</gene>
<sequence length="133" mass="14688">MYTYLRGGRVENYFGNTTLCTPDRDSNPDLPVIGSLVQHTSDTLDNAATEAETSYCAMPAFCLPSAYAAPALRPMCGGLYSSYGASIASSRHSRKYSKLLIQQWVKKAEKLMKVEKEAQAALKRGLKMQQVQE</sequence>
<reference evidence="1" key="1">
    <citation type="submission" date="2020-11" db="EMBL/GenBank/DDBJ databases">
        <authorList>
            <person name="Tran Van P."/>
        </authorList>
    </citation>
    <scope>NUCLEOTIDE SEQUENCE</scope>
</reference>